<dbReference type="PANTHER" id="PTHR47691:SF3">
    <property type="entry name" value="HTH-TYPE TRANSCRIPTIONAL REGULATOR RV0890C-RELATED"/>
    <property type="match status" value="1"/>
</dbReference>
<accession>A0A8J3QU23</accession>
<dbReference type="EMBL" id="BONZ01000039">
    <property type="protein sequence ID" value="GIH15997.1"/>
    <property type="molecule type" value="Genomic_DNA"/>
</dbReference>
<sequence length="911" mass="96669">MAPHVEISEREAEILQALRDRLTNAEIAKKYFISVRTVETHVSNLLRKYGVADRRALAGVAVSGPHTATVSPGFRGLPIARTPLIGRGRELDAVDAALAAARLVTLAGPGGVGKTRLATQLALGADDGAFIDLVPVSDAFLVESVAAVLGVSQSPGQALDDAVLDHLSRRETLLVLDNCEHVIDAVARLVEQVLNRCPEARILATSREQLDVPGEQVIPLGPLRLASEAEELFVARARAADPDFIADPTVVAEICQRLDGLPLALELAAARSASLGVPGLLAALDDQLRLLRGGRGGDERHRSLRDVIDWSYQLLDDDERSLFRTLGVFAGGFDLAAVIAVASSEDRAAVIDLLGRLTSKSLVTRERTGHARWRLLETVRVFAADELRTEGEWEAVRRRHLHWAAGTASRLGLTQVGSGGTDSGWRDEFDLVVDDLRAALTYCPQQTDASAHRLARTLGALTYARRFLNESSAHYRRAAALAPDAAQAAADLDHAAAGVLMTTNLGVRAAPVLVEAADRARQAGDGTAEAIALGRAVEVITRFSGGLPVDTEPQWRKDLLARAAGAGNPADPRVAAQLAIAAAWDRRGRRHDPDPELAGQALTATRASDEPLLASATLDLMATVAVSAGRLREAHLISTERAKVLAHLDRDDPLAGPEIVDGLHMVAVYAIAAGDLPTALSAGWSVRDDNLTGGDYSSPSKLVIALALTGDIAATRHQAAEMHAGWKRAGTPRAPWIAAGMLSAGLAEGLHGDLERSRWWREQALIAAGDAAAPSYASFAAFVEARLILHIGQFADAAGAVDRAFAGFPGGRNQTYAQAAGAELAVAAGLPTAAALIRRARSAAYENHWAEACLARAEGRLGADPERLAEAVAVWERIEARAERALTLLLLPDRVEEGRAELAAMDITHPQ</sequence>
<dbReference type="GO" id="GO:0003677">
    <property type="term" value="F:DNA binding"/>
    <property type="evidence" value="ECO:0007669"/>
    <property type="project" value="InterPro"/>
</dbReference>
<evidence type="ECO:0000313" key="3">
    <source>
        <dbReference type="Proteomes" id="UP000642748"/>
    </source>
</evidence>
<name>A0A8J3QU23_9ACTN</name>
<evidence type="ECO:0000259" key="1">
    <source>
        <dbReference type="PROSITE" id="PS50043"/>
    </source>
</evidence>
<dbReference type="AlphaFoldDB" id="A0A8J3QU23"/>
<dbReference type="RefSeq" id="WP_203919608.1">
    <property type="nucleotide sequence ID" value="NZ_BONZ01000039.1"/>
</dbReference>
<dbReference type="PRINTS" id="PR00038">
    <property type="entry name" value="HTHLUXR"/>
</dbReference>
<comment type="caution">
    <text evidence="2">The sequence shown here is derived from an EMBL/GenBank/DDBJ whole genome shotgun (WGS) entry which is preliminary data.</text>
</comment>
<dbReference type="Gene3D" id="3.40.50.300">
    <property type="entry name" value="P-loop containing nucleotide triphosphate hydrolases"/>
    <property type="match status" value="1"/>
</dbReference>
<feature type="domain" description="HTH luxR-type" evidence="1">
    <location>
        <begin position="1"/>
        <end position="65"/>
    </location>
</feature>
<dbReference type="InterPro" id="IPR036388">
    <property type="entry name" value="WH-like_DNA-bd_sf"/>
</dbReference>
<protein>
    <recommendedName>
        <fullName evidence="1">HTH luxR-type domain-containing protein</fullName>
    </recommendedName>
</protein>
<dbReference type="Pfam" id="PF25872">
    <property type="entry name" value="HTH_77"/>
    <property type="match status" value="1"/>
</dbReference>
<dbReference type="SUPFAM" id="SSF52540">
    <property type="entry name" value="P-loop containing nucleoside triphosphate hydrolases"/>
    <property type="match status" value="1"/>
</dbReference>
<dbReference type="InterPro" id="IPR058852">
    <property type="entry name" value="HTH_77"/>
</dbReference>
<dbReference type="Pfam" id="PF00196">
    <property type="entry name" value="GerE"/>
    <property type="match status" value="1"/>
</dbReference>
<dbReference type="InterPro" id="IPR027417">
    <property type="entry name" value="P-loop_NTPase"/>
</dbReference>
<dbReference type="InterPro" id="IPR000792">
    <property type="entry name" value="Tscrpt_reg_LuxR_C"/>
</dbReference>
<dbReference type="Proteomes" id="UP000642748">
    <property type="component" value="Unassembled WGS sequence"/>
</dbReference>
<gene>
    <name evidence="2" type="ORF">Raf01_41690</name>
</gene>
<dbReference type="PANTHER" id="PTHR47691">
    <property type="entry name" value="REGULATOR-RELATED"/>
    <property type="match status" value="1"/>
</dbReference>
<dbReference type="CDD" id="cd06170">
    <property type="entry name" value="LuxR_C_like"/>
    <property type="match status" value="1"/>
</dbReference>
<dbReference type="SUPFAM" id="SSF46894">
    <property type="entry name" value="C-terminal effector domain of the bipartite response regulators"/>
    <property type="match status" value="1"/>
</dbReference>
<dbReference type="SMART" id="SM00421">
    <property type="entry name" value="HTH_LUXR"/>
    <property type="match status" value="1"/>
</dbReference>
<dbReference type="Gene3D" id="1.10.10.10">
    <property type="entry name" value="Winged helix-like DNA-binding domain superfamily/Winged helix DNA-binding domain"/>
    <property type="match status" value="1"/>
</dbReference>
<organism evidence="2 3">
    <name type="scientific">Rugosimonospora africana</name>
    <dbReference type="NCBI Taxonomy" id="556532"/>
    <lineage>
        <taxon>Bacteria</taxon>
        <taxon>Bacillati</taxon>
        <taxon>Actinomycetota</taxon>
        <taxon>Actinomycetes</taxon>
        <taxon>Micromonosporales</taxon>
        <taxon>Micromonosporaceae</taxon>
        <taxon>Rugosimonospora</taxon>
    </lineage>
</organism>
<proteinExistence type="predicted"/>
<dbReference type="PRINTS" id="PR00364">
    <property type="entry name" value="DISEASERSIST"/>
</dbReference>
<evidence type="ECO:0000313" key="2">
    <source>
        <dbReference type="EMBL" id="GIH15997.1"/>
    </source>
</evidence>
<dbReference type="InterPro" id="IPR016032">
    <property type="entry name" value="Sig_transdc_resp-reg_C-effctor"/>
</dbReference>
<reference evidence="2" key="1">
    <citation type="submission" date="2021-01" db="EMBL/GenBank/DDBJ databases">
        <title>Whole genome shotgun sequence of Rugosimonospora africana NBRC 104875.</title>
        <authorList>
            <person name="Komaki H."/>
            <person name="Tamura T."/>
        </authorList>
    </citation>
    <scope>NUCLEOTIDE SEQUENCE</scope>
    <source>
        <strain evidence="2">NBRC 104875</strain>
    </source>
</reference>
<dbReference type="PROSITE" id="PS50043">
    <property type="entry name" value="HTH_LUXR_2"/>
    <property type="match status" value="1"/>
</dbReference>
<dbReference type="GO" id="GO:0006355">
    <property type="term" value="P:regulation of DNA-templated transcription"/>
    <property type="evidence" value="ECO:0007669"/>
    <property type="project" value="InterPro"/>
</dbReference>
<keyword evidence="3" id="KW-1185">Reference proteome</keyword>